<name>A0A3A4F2W4_9MICC</name>
<evidence type="ECO:0000256" key="5">
    <source>
        <dbReference type="ARBA" id="ARBA00023204"/>
    </source>
</evidence>
<dbReference type="SUPFAM" id="SSF51306">
    <property type="entry name" value="LexA/Signal peptidase"/>
    <property type="match status" value="1"/>
</dbReference>
<dbReference type="GO" id="GO:0006355">
    <property type="term" value="P:regulation of DNA-templated transcription"/>
    <property type="evidence" value="ECO:0007669"/>
    <property type="project" value="InterPro"/>
</dbReference>
<protein>
    <submittedName>
        <fullName evidence="9">LexA family transcriptional regulator</fullName>
    </submittedName>
</protein>
<dbReference type="GO" id="GO:0006281">
    <property type="term" value="P:DNA repair"/>
    <property type="evidence" value="ECO:0007669"/>
    <property type="project" value="UniProtKB-KW"/>
</dbReference>
<dbReference type="GO" id="GO:0009432">
    <property type="term" value="P:SOS response"/>
    <property type="evidence" value="ECO:0007669"/>
    <property type="project" value="UniProtKB-KW"/>
</dbReference>
<evidence type="ECO:0000256" key="7">
    <source>
        <dbReference type="RuleBase" id="RU003991"/>
    </source>
</evidence>
<evidence type="ECO:0000256" key="6">
    <source>
        <dbReference type="ARBA" id="ARBA00023236"/>
    </source>
</evidence>
<dbReference type="GO" id="GO:0003677">
    <property type="term" value="F:DNA binding"/>
    <property type="evidence" value="ECO:0007669"/>
    <property type="project" value="InterPro"/>
</dbReference>
<keyword evidence="4 7" id="KW-0068">Autocatalytic cleavage</keyword>
<keyword evidence="6" id="KW-0742">SOS response</keyword>
<dbReference type="PANTHER" id="PTHR33516:SF2">
    <property type="entry name" value="LEXA REPRESSOR-RELATED"/>
    <property type="match status" value="1"/>
</dbReference>
<keyword evidence="5" id="KW-0234">DNA repair</keyword>
<evidence type="ECO:0000256" key="3">
    <source>
        <dbReference type="ARBA" id="ARBA00022801"/>
    </source>
</evidence>
<dbReference type="PRINTS" id="PR00726">
    <property type="entry name" value="LEXASERPTASE"/>
</dbReference>
<dbReference type="PANTHER" id="PTHR33516">
    <property type="entry name" value="LEXA REPRESSOR"/>
    <property type="match status" value="1"/>
</dbReference>
<evidence type="ECO:0000256" key="4">
    <source>
        <dbReference type="ARBA" id="ARBA00022813"/>
    </source>
</evidence>
<dbReference type="Gene3D" id="2.10.109.10">
    <property type="entry name" value="Umud Fragment, subunit A"/>
    <property type="match status" value="1"/>
</dbReference>
<dbReference type="InterPro" id="IPR050077">
    <property type="entry name" value="LexA_repressor"/>
</dbReference>
<dbReference type="Proteomes" id="UP000266615">
    <property type="component" value="Unassembled WGS sequence"/>
</dbReference>
<reference evidence="9 10" key="1">
    <citation type="submission" date="2018-09" db="EMBL/GenBank/DDBJ databases">
        <title>Nesterenkonia natronophila sp. nov., an alkaliphilic actinobacteriume isolated from a soda lake, and emended description of the genus Nesterenkonia.</title>
        <authorList>
            <person name="Menes R.J."/>
            <person name="Iriarte A."/>
        </authorList>
    </citation>
    <scope>NUCLEOTIDE SEQUENCE [LARGE SCALE GENOMIC DNA]</scope>
    <source>
        <strain evidence="9 10">M8</strain>
    </source>
</reference>
<dbReference type="InterPro" id="IPR039418">
    <property type="entry name" value="LexA-like"/>
</dbReference>
<accession>A0A3A4F2W4</accession>
<keyword evidence="2" id="KW-0227">DNA damage</keyword>
<evidence type="ECO:0000256" key="1">
    <source>
        <dbReference type="ARBA" id="ARBA00007484"/>
    </source>
</evidence>
<dbReference type="Pfam" id="PF00717">
    <property type="entry name" value="Peptidase_S24"/>
    <property type="match status" value="1"/>
</dbReference>
<feature type="domain" description="Peptidase S24/S26A/S26B/S26C" evidence="8">
    <location>
        <begin position="42"/>
        <end position="158"/>
    </location>
</feature>
<keyword evidence="3 7" id="KW-0378">Hydrolase</keyword>
<dbReference type="OrthoDB" id="9787787at2"/>
<organism evidence="9 10">
    <name type="scientific">Nesterenkonia natronophila</name>
    <dbReference type="NCBI Taxonomy" id="2174932"/>
    <lineage>
        <taxon>Bacteria</taxon>
        <taxon>Bacillati</taxon>
        <taxon>Actinomycetota</taxon>
        <taxon>Actinomycetes</taxon>
        <taxon>Micrococcales</taxon>
        <taxon>Micrococcaceae</taxon>
        <taxon>Nesterenkonia</taxon>
    </lineage>
</organism>
<evidence type="ECO:0000313" key="9">
    <source>
        <dbReference type="EMBL" id="RJN32176.1"/>
    </source>
</evidence>
<gene>
    <name evidence="9" type="ORF">D3250_08895</name>
</gene>
<dbReference type="InterPro" id="IPR015927">
    <property type="entry name" value="Peptidase_S24_S26A/B/C"/>
</dbReference>
<dbReference type="InterPro" id="IPR036286">
    <property type="entry name" value="LexA/Signal_pep-like_sf"/>
</dbReference>
<evidence type="ECO:0000259" key="8">
    <source>
        <dbReference type="Pfam" id="PF00717"/>
    </source>
</evidence>
<dbReference type="GO" id="GO:0016787">
    <property type="term" value="F:hydrolase activity"/>
    <property type="evidence" value="ECO:0007669"/>
    <property type="project" value="UniProtKB-KW"/>
</dbReference>
<evidence type="ECO:0000313" key="10">
    <source>
        <dbReference type="Proteomes" id="UP000266615"/>
    </source>
</evidence>
<dbReference type="NCBIfam" id="NF007621">
    <property type="entry name" value="PRK10276.1"/>
    <property type="match status" value="1"/>
</dbReference>
<dbReference type="InterPro" id="IPR006197">
    <property type="entry name" value="Peptidase_S24_LexA"/>
</dbReference>
<evidence type="ECO:0000256" key="2">
    <source>
        <dbReference type="ARBA" id="ARBA00022763"/>
    </source>
</evidence>
<proteinExistence type="inferred from homology"/>
<comment type="caution">
    <text evidence="9">The sequence shown here is derived from an EMBL/GenBank/DDBJ whole genome shotgun (WGS) entry which is preliminary data.</text>
</comment>
<dbReference type="CDD" id="cd06529">
    <property type="entry name" value="S24_LexA-like"/>
    <property type="match status" value="1"/>
</dbReference>
<dbReference type="AlphaFoldDB" id="A0A3A4F2W4"/>
<comment type="similarity">
    <text evidence="1 7">Belongs to the peptidase S24 family.</text>
</comment>
<keyword evidence="10" id="KW-1185">Reference proteome</keyword>
<sequence>MLDTLALSNYPLRSNVCSTHTGLVSICDLRAVPVRGPSLEVPVLPTSVQAGFPSPALDFVHESINLQDHLVYDPPATFIARVSGDSMLEAGISDGDQLLIHKGTRPRDGDVVIAVLDGQFTVKRLRLTGTGVVLAAANPDYPDIDVPELSELSIWGVAYMCLHSLR</sequence>
<dbReference type="EMBL" id="QYZP01000002">
    <property type="protein sequence ID" value="RJN32176.1"/>
    <property type="molecule type" value="Genomic_DNA"/>
</dbReference>